<dbReference type="EMBL" id="DRZC01000017">
    <property type="protein sequence ID" value="HHQ80046.1"/>
    <property type="molecule type" value="Genomic_DNA"/>
</dbReference>
<comment type="caution">
    <text evidence="2">The sequence shown here is derived from an EMBL/GenBank/DDBJ whole genome shotgun (WGS) entry which is preliminary data.</text>
</comment>
<keyword evidence="1" id="KW-0812">Transmembrane</keyword>
<keyword evidence="1" id="KW-1133">Transmembrane helix</keyword>
<sequence length="294" mass="32429">MGYTELIVRLARLVEGSFFDRRFVPYFKWLERYLVGIGFVLQPEYYARAAITISLLTFILCFTPLVAFHTLILGYGIIPSIILSSLVSFIAGLVAFAVTIYAPLIRYRELGSQINRYMPYILMMLTSLSAGGFGVREVVLRGSAIVPSDAARRSLSRVVVDVMRGEDISDALYREREIVASPVLSSVYEGLAALARTGVGVFDFLYRSMMGTLEELESKLRRAVDSLSVISEIFVIAALMLPLVIEVIILFLGGFIEIGIPPEALVVIVNFIVVPVAFVILVLLVDSILSEIGA</sequence>
<keyword evidence="1" id="KW-0472">Membrane</keyword>
<dbReference type="PANTHER" id="PTHR35402">
    <property type="entry name" value="INTEGRAL MEMBRANE PROTEIN-RELATED"/>
    <property type="match status" value="1"/>
</dbReference>
<feature type="transmembrane region" description="Helical" evidence="1">
    <location>
        <begin position="49"/>
        <end position="75"/>
    </location>
</feature>
<dbReference type="PANTHER" id="PTHR35402:SF1">
    <property type="entry name" value="TYPE II SECRETION SYSTEM PROTEIN GSPF DOMAIN-CONTAINING PROTEIN"/>
    <property type="match status" value="1"/>
</dbReference>
<evidence type="ECO:0000256" key="1">
    <source>
        <dbReference type="SAM" id="Phobius"/>
    </source>
</evidence>
<organism evidence="2">
    <name type="scientific">Fervidicoccus fontis</name>
    <dbReference type="NCBI Taxonomy" id="683846"/>
    <lineage>
        <taxon>Archaea</taxon>
        <taxon>Thermoproteota</taxon>
        <taxon>Thermoprotei</taxon>
        <taxon>Fervidicoccales</taxon>
        <taxon>Fervidicoccaceae</taxon>
        <taxon>Fervidicoccus</taxon>
    </lineage>
</organism>
<feature type="transmembrane region" description="Helical" evidence="1">
    <location>
        <begin position="227"/>
        <end position="252"/>
    </location>
</feature>
<feature type="transmembrane region" description="Helical" evidence="1">
    <location>
        <begin position="117"/>
        <end position="135"/>
    </location>
</feature>
<feature type="transmembrane region" description="Helical" evidence="1">
    <location>
        <begin position="264"/>
        <end position="285"/>
    </location>
</feature>
<proteinExistence type="predicted"/>
<reference evidence="2" key="1">
    <citation type="journal article" date="2020" name="mSystems">
        <title>Genome- and Community-Level Interaction Insights into Carbon Utilization and Element Cycling Functions of Hydrothermarchaeota in Hydrothermal Sediment.</title>
        <authorList>
            <person name="Zhou Z."/>
            <person name="Liu Y."/>
            <person name="Xu W."/>
            <person name="Pan J."/>
            <person name="Luo Z.H."/>
            <person name="Li M."/>
        </authorList>
    </citation>
    <scope>NUCLEOTIDE SEQUENCE [LARGE SCALE GENOMIC DNA]</scope>
    <source>
        <strain evidence="2">SpSt-1116</strain>
    </source>
</reference>
<protein>
    <recommendedName>
        <fullName evidence="3">Type II secretion system protein GspF domain-containing protein</fullName>
    </recommendedName>
</protein>
<name>A0A7J3ZIU5_9CREN</name>
<gene>
    <name evidence="2" type="ORF">ENM78_01065</name>
</gene>
<evidence type="ECO:0008006" key="3">
    <source>
        <dbReference type="Google" id="ProtNLM"/>
    </source>
</evidence>
<evidence type="ECO:0000313" key="2">
    <source>
        <dbReference type="EMBL" id="HHQ80046.1"/>
    </source>
</evidence>
<accession>A0A7J3ZIU5</accession>
<feature type="transmembrane region" description="Helical" evidence="1">
    <location>
        <begin position="81"/>
        <end position="105"/>
    </location>
</feature>
<dbReference type="AlphaFoldDB" id="A0A7J3ZIU5"/>
<dbReference type="InterPro" id="IPR056569">
    <property type="entry name" value="ArlJ-like"/>
</dbReference>